<dbReference type="EMBL" id="CP022521">
    <property type="protein sequence ID" value="ASO18474.1"/>
    <property type="molecule type" value="Genomic_DNA"/>
</dbReference>
<protein>
    <submittedName>
        <fullName evidence="1">Uncharacterized protein</fullName>
    </submittedName>
</protein>
<name>A0A221VYA0_9PSEU</name>
<dbReference type="InterPro" id="IPR036170">
    <property type="entry name" value="YezG-like_sf"/>
</dbReference>
<dbReference type="OrthoDB" id="275232at2"/>
<dbReference type="AlphaFoldDB" id="A0A221VYA0"/>
<sequence length="283" mass="30786">MTAPDSRLPDGPYGVWRGQVFRVGTGRPGTVALTVLDGDPTPDGFRARASGRIVGTIAAAELTERFSLHTYCLLDGERYLVTGEDDARLRLAWTGRDAVRARELGLTVYERTGFFASAPPERLTALWQQRTETARAEDIPRPVRSEAALRHAAAAAVVASAGPPRQSIDVEFRQVGGYAELTCRGVDEAGVVRLFSPRAPVGQALTELRDRSAEEGQAAWLAARLRIRPDGGLAGISYDDETSWHCPPPVAALTAELTRHPRPAEAVPRWWRALTDDRAVPDS</sequence>
<accession>A0A221VYA0</accession>
<dbReference type="KEGG" id="ahg:AHOG_04090"/>
<dbReference type="SUPFAM" id="SSF160424">
    <property type="entry name" value="BH3703-like"/>
    <property type="match status" value="1"/>
</dbReference>
<evidence type="ECO:0000313" key="2">
    <source>
        <dbReference type="Proteomes" id="UP000204221"/>
    </source>
</evidence>
<dbReference type="Proteomes" id="UP000204221">
    <property type="component" value="Chromosome"/>
</dbReference>
<evidence type="ECO:0000313" key="1">
    <source>
        <dbReference type="EMBL" id="ASO18474.1"/>
    </source>
</evidence>
<gene>
    <name evidence="1" type="ORF">AHOG_04090</name>
</gene>
<reference evidence="1 2" key="1">
    <citation type="submission" date="2017-07" db="EMBL/GenBank/DDBJ databases">
        <title>Complete genome sequence of Actinoalloteichus hoggarensis DSM 45943, type strain of Actinoalloteichus hoggarensis.</title>
        <authorList>
            <person name="Ruckert C."/>
            <person name="Nouioui I."/>
            <person name="Willmese J."/>
            <person name="van Wezel G."/>
            <person name="Klenk H.-P."/>
            <person name="Kalinowski J."/>
            <person name="Zotchev S.B."/>
        </authorList>
    </citation>
    <scope>NUCLEOTIDE SEQUENCE [LARGE SCALE GENOMIC DNA]</scope>
    <source>
        <strain evidence="1 2">DSM 45943</strain>
    </source>
</reference>
<organism evidence="1 2">
    <name type="scientific">Actinoalloteichus hoggarensis</name>
    <dbReference type="NCBI Taxonomy" id="1470176"/>
    <lineage>
        <taxon>Bacteria</taxon>
        <taxon>Bacillati</taxon>
        <taxon>Actinomycetota</taxon>
        <taxon>Actinomycetes</taxon>
        <taxon>Pseudonocardiales</taxon>
        <taxon>Pseudonocardiaceae</taxon>
        <taxon>Actinoalloteichus</taxon>
    </lineage>
</organism>
<keyword evidence="2" id="KW-1185">Reference proteome</keyword>
<proteinExistence type="predicted"/>
<dbReference type="RefSeq" id="WP_093940167.1">
    <property type="nucleotide sequence ID" value="NZ_CP022521.1"/>
</dbReference>